<dbReference type="SUPFAM" id="SSF55785">
    <property type="entry name" value="PYP-like sensor domain (PAS domain)"/>
    <property type="match status" value="1"/>
</dbReference>
<dbReference type="InterPro" id="IPR000014">
    <property type="entry name" value="PAS"/>
</dbReference>
<organism evidence="6 7">
    <name type="scientific">Luteibacter pinisoli</name>
    <dbReference type="NCBI Taxonomy" id="2589080"/>
    <lineage>
        <taxon>Bacteria</taxon>
        <taxon>Pseudomonadati</taxon>
        <taxon>Pseudomonadota</taxon>
        <taxon>Gammaproteobacteria</taxon>
        <taxon>Lysobacterales</taxon>
        <taxon>Rhodanobacteraceae</taxon>
        <taxon>Luteibacter</taxon>
    </lineage>
</organism>
<dbReference type="NCBIfam" id="TIGR00229">
    <property type="entry name" value="sensory_box"/>
    <property type="match status" value="1"/>
</dbReference>
<dbReference type="InterPro" id="IPR003661">
    <property type="entry name" value="HisK_dim/P_dom"/>
</dbReference>
<dbReference type="Pfam" id="PF08448">
    <property type="entry name" value="PAS_4"/>
    <property type="match status" value="1"/>
</dbReference>
<dbReference type="EC" id="2.7.13.3" evidence="2"/>
<dbReference type="InterPro" id="IPR013656">
    <property type="entry name" value="PAS_4"/>
</dbReference>
<dbReference type="InterPro" id="IPR003594">
    <property type="entry name" value="HATPase_dom"/>
</dbReference>
<evidence type="ECO:0000259" key="4">
    <source>
        <dbReference type="PROSITE" id="PS50109"/>
    </source>
</evidence>
<evidence type="ECO:0000259" key="5">
    <source>
        <dbReference type="PROSITE" id="PS50113"/>
    </source>
</evidence>
<dbReference type="OrthoDB" id="9770473at2"/>
<dbReference type="SUPFAM" id="SSF55874">
    <property type="entry name" value="ATPase domain of HSP90 chaperone/DNA topoisomerase II/histidine kinase"/>
    <property type="match status" value="1"/>
</dbReference>
<dbReference type="PRINTS" id="PR00344">
    <property type="entry name" value="BCTRLSENSOR"/>
</dbReference>
<comment type="catalytic activity">
    <reaction evidence="1">
        <text>ATP + protein L-histidine = ADP + protein N-phospho-L-histidine.</text>
        <dbReference type="EC" id="2.7.13.3"/>
    </reaction>
</comment>
<dbReference type="Proteomes" id="UP000316093">
    <property type="component" value="Chromosome"/>
</dbReference>
<evidence type="ECO:0000313" key="7">
    <source>
        <dbReference type="Proteomes" id="UP000316093"/>
    </source>
</evidence>
<proteinExistence type="predicted"/>
<dbReference type="Pfam" id="PF00512">
    <property type="entry name" value="HisKA"/>
    <property type="match status" value="1"/>
</dbReference>
<keyword evidence="7" id="KW-1185">Reference proteome</keyword>
<keyword evidence="3" id="KW-0597">Phosphoprotein</keyword>
<accession>A0A4Y5Z6V7</accession>
<gene>
    <name evidence="6" type="ORF">FIV34_16465</name>
</gene>
<dbReference type="SMART" id="SM00388">
    <property type="entry name" value="HisKA"/>
    <property type="match status" value="1"/>
</dbReference>
<evidence type="ECO:0000256" key="2">
    <source>
        <dbReference type="ARBA" id="ARBA00012438"/>
    </source>
</evidence>
<dbReference type="InterPro" id="IPR000700">
    <property type="entry name" value="PAS-assoc_C"/>
</dbReference>
<dbReference type="Pfam" id="PF02518">
    <property type="entry name" value="HATPase_c"/>
    <property type="match status" value="1"/>
</dbReference>
<dbReference type="KEGG" id="lpy:FIV34_16465"/>
<name>A0A4Y5Z6V7_9GAMM</name>
<evidence type="ECO:0000256" key="1">
    <source>
        <dbReference type="ARBA" id="ARBA00000085"/>
    </source>
</evidence>
<dbReference type="InterPro" id="IPR036890">
    <property type="entry name" value="HATPase_C_sf"/>
</dbReference>
<dbReference type="InterPro" id="IPR005467">
    <property type="entry name" value="His_kinase_dom"/>
</dbReference>
<dbReference type="SUPFAM" id="SSF47384">
    <property type="entry name" value="Homodimeric domain of signal transducing histidine kinase"/>
    <property type="match status" value="1"/>
</dbReference>
<dbReference type="PANTHER" id="PTHR43065:SF42">
    <property type="entry name" value="TWO-COMPONENT SENSOR PPRA"/>
    <property type="match status" value="1"/>
</dbReference>
<dbReference type="GO" id="GO:0000155">
    <property type="term" value="F:phosphorelay sensor kinase activity"/>
    <property type="evidence" value="ECO:0007669"/>
    <property type="project" value="InterPro"/>
</dbReference>
<dbReference type="PROSITE" id="PS50113">
    <property type="entry name" value="PAC"/>
    <property type="match status" value="1"/>
</dbReference>
<dbReference type="Gene3D" id="3.30.565.10">
    <property type="entry name" value="Histidine kinase-like ATPase, C-terminal domain"/>
    <property type="match status" value="1"/>
</dbReference>
<protein>
    <recommendedName>
        <fullName evidence="2">histidine kinase</fullName>
        <ecNumber evidence="2">2.7.13.3</ecNumber>
    </recommendedName>
</protein>
<feature type="domain" description="PAC" evidence="5">
    <location>
        <begin position="125"/>
        <end position="178"/>
    </location>
</feature>
<dbReference type="EMBL" id="CP041046">
    <property type="protein sequence ID" value="QDE40686.1"/>
    <property type="molecule type" value="Genomic_DNA"/>
</dbReference>
<evidence type="ECO:0000256" key="3">
    <source>
        <dbReference type="ARBA" id="ARBA00022553"/>
    </source>
</evidence>
<dbReference type="Gene3D" id="1.10.287.130">
    <property type="match status" value="1"/>
</dbReference>
<dbReference type="AlphaFoldDB" id="A0A4Y5Z6V7"/>
<dbReference type="PANTHER" id="PTHR43065">
    <property type="entry name" value="SENSOR HISTIDINE KINASE"/>
    <property type="match status" value="1"/>
</dbReference>
<reference evidence="6 7" key="1">
    <citation type="submission" date="2019-06" db="EMBL/GenBank/DDBJ databases">
        <title>A complete genome sequence for Luteibacter pinisoli MAH-14.</title>
        <authorList>
            <person name="Baltrus D.A."/>
        </authorList>
    </citation>
    <scope>NUCLEOTIDE SEQUENCE [LARGE SCALE GENOMIC DNA]</scope>
    <source>
        <strain evidence="6 7">MAH-14</strain>
    </source>
</reference>
<dbReference type="InterPro" id="IPR035965">
    <property type="entry name" value="PAS-like_dom_sf"/>
</dbReference>
<dbReference type="Gene3D" id="3.30.450.20">
    <property type="entry name" value="PAS domain"/>
    <property type="match status" value="1"/>
</dbReference>
<dbReference type="SMART" id="SM00387">
    <property type="entry name" value="HATPase_c"/>
    <property type="match status" value="1"/>
</dbReference>
<evidence type="ECO:0000313" key="6">
    <source>
        <dbReference type="EMBL" id="QDE40686.1"/>
    </source>
</evidence>
<dbReference type="InterPro" id="IPR036097">
    <property type="entry name" value="HisK_dim/P_sf"/>
</dbReference>
<sequence>MGHKMSFAAFVPTVGSRPCVSRDRFALTGAPRAVRHTGVQGHPTGQGQRAMSDGEGRYRQFVEASADCMKELDRDGVIRFVAGLGCTSLAPEGIERLVGTRWLDLWPREARDMVARVLDRASQGERVEFVSPRQTASGTSRWWEVMVAPVVADDTLDHFIVISRDVTERVELQSALEAINELLQDRLNETVARSVSATTQYGTLLERFESEHGARRDAESQLTSVSEQLDMASRARELAEASALQAQKQQAIGQLVSGIAHDFNNMLQTVIVSLSGLQDEADELTPHQRRMLTYAVEGSRHATALTRRLLAFARNQPTRPEPIDLGDLVESFADFARHGMGGRIGIEVLRQPGTLPIWVDRHGIEQALMNVCLNARDAMEGVGSIVMQVGDRVVDEGSVDMLREASPTHQVFVCVGDTGGGMPDEVRQRLFEPYFTTKPGGSGLGLAQVYGTVAQAGGGVEIESDAGIGTRIRLVFPRYAGSFTSAA</sequence>
<dbReference type="InterPro" id="IPR004358">
    <property type="entry name" value="Sig_transdc_His_kin-like_C"/>
</dbReference>
<feature type="domain" description="Histidine kinase" evidence="4">
    <location>
        <begin position="258"/>
        <end position="480"/>
    </location>
</feature>
<dbReference type="PROSITE" id="PS50109">
    <property type="entry name" value="HIS_KIN"/>
    <property type="match status" value="1"/>
</dbReference>